<reference evidence="1" key="1">
    <citation type="journal article" date="2008" name="ISME J.">
        <title>Genomic patterns of recombination, clonal divergence and environment in marine microbial populations.</title>
        <authorList>
            <person name="Konstantinidis K.T."/>
            <person name="Delong E.F."/>
        </authorList>
    </citation>
    <scope>NUCLEOTIDE SEQUENCE</scope>
</reference>
<name>B3T6M4_9ZZZZ</name>
<organism evidence="1">
    <name type="scientific">uncultured marine microorganism HF4000_APKG2J17</name>
    <dbReference type="NCBI Taxonomy" id="455546"/>
    <lineage>
        <taxon>unclassified sequences</taxon>
        <taxon>environmental samples</taxon>
    </lineage>
</organism>
<dbReference type="AlphaFoldDB" id="B3T6M4"/>
<proteinExistence type="predicted"/>
<dbReference type="EMBL" id="EU016624">
    <property type="protein sequence ID" value="ABZ08233.1"/>
    <property type="molecule type" value="Genomic_DNA"/>
</dbReference>
<accession>B3T6M4</accession>
<protein>
    <recommendedName>
        <fullName evidence="2">Recombinase domain-containing protein</fullName>
    </recommendedName>
</protein>
<gene>
    <name evidence="1" type="ORF">ALOHA_HF4000APKG2J17ctg1g40</name>
</gene>
<sequence>MNQSGIKTHRGKNWFSSSVISVLKRKHERDLMNVQVRNQYFPTKISKFEVNYYIFD</sequence>
<evidence type="ECO:0008006" key="2">
    <source>
        <dbReference type="Google" id="ProtNLM"/>
    </source>
</evidence>
<evidence type="ECO:0000313" key="1">
    <source>
        <dbReference type="EMBL" id="ABZ08233.1"/>
    </source>
</evidence>